<dbReference type="InterPro" id="IPR003439">
    <property type="entry name" value="ABC_transporter-like_ATP-bd"/>
</dbReference>
<dbReference type="SUPFAM" id="SSF52540">
    <property type="entry name" value="P-loop containing nucleoside triphosphate hydrolases"/>
    <property type="match status" value="1"/>
</dbReference>
<keyword evidence="3" id="KW-0547">Nucleotide-binding</keyword>
<evidence type="ECO:0000313" key="6">
    <source>
        <dbReference type="EMBL" id="KGM55531.1"/>
    </source>
</evidence>
<name>A0A0A0EX64_9GAMM</name>
<dbReference type="Pfam" id="PF14524">
    <property type="entry name" value="Wzt_C"/>
    <property type="match status" value="1"/>
</dbReference>
<comment type="similarity">
    <text evidence="1">Belongs to the ABC transporter superfamily.</text>
</comment>
<dbReference type="GO" id="GO:0140359">
    <property type="term" value="F:ABC-type transporter activity"/>
    <property type="evidence" value="ECO:0007669"/>
    <property type="project" value="InterPro"/>
</dbReference>
<proteinExistence type="inferred from homology"/>
<dbReference type="Proteomes" id="UP000029989">
    <property type="component" value="Unassembled WGS sequence"/>
</dbReference>
<dbReference type="AlphaFoldDB" id="A0A0A0EX64"/>
<dbReference type="GO" id="GO:0016887">
    <property type="term" value="F:ATP hydrolysis activity"/>
    <property type="evidence" value="ECO:0007669"/>
    <property type="project" value="InterPro"/>
</dbReference>
<keyword evidence="2" id="KW-0813">Transport</keyword>
<dbReference type="SMART" id="SM00382">
    <property type="entry name" value="AAA"/>
    <property type="match status" value="1"/>
</dbReference>
<protein>
    <submittedName>
        <fullName evidence="6">Sugar ABC transporter ATP-binding protein</fullName>
    </submittedName>
</protein>
<comment type="caution">
    <text evidence="6">The sequence shown here is derived from an EMBL/GenBank/DDBJ whole genome shotgun (WGS) entry which is preliminary data.</text>
</comment>
<dbReference type="CDD" id="cd03220">
    <property type="entry name" value="ABC_KpsT_Wzt"/>
    <property type="match status" value="1"/>
</dbReference>
<dbReference type="PANTHER" id="PTHR46743">
    <property type="entry name" value="TEICHOIC ACIDS EXPORT ATP-BINDING PROTEIN TAGH"/>
    <property type="match status" value="1"/>
</dbReference>
<dbReference type="InterPro" id="IPR050683">
    <property type="entry name" value="Bact_Polysacc_Export_ATP-bd"/>
</dbReference>
<dbReference type="InterPro" id="IPR029439">
    <property type="entry name" value="Wzt_C"/>
</dbReference>
<evidence type="ECO:0000313" key="7">
    <source>
        <dbReference type="Proteomes" id="UP000029989"/>
    </source>
</evidence>
<gene>
    <name evidence="6" type="ORF">N799_06630</name>
</gene>
<feature type="domain" description="ABC transporter" evidence="5">
    <location>
        <begin position="8"/>
        <end position="248"/>
    </location>
</feature>
<evidence type="ECO:0000256" key="3">
    <source>
        <dbReference type="ARBA" id="ARBA00022741"/>
    </source>
</evidence>
<dbReference type="CDD" id="cd10147">
    <property type="entry name" value="Wzt_C-like"/>
    <property type="match status" value="1"/>
</dbReference>
<dbReference type="Gene3D" id="2.70.50.60">
    <property type="entry name" value="abc- transporter (atp binding component) like domain"/>
    <property type="match status" value="1"/>
</dbReference>
<evidence type="ECO:0000256" key="2">
    <source>
        <dbReference type="ARBA" id="ARBA00022448"/>
    </source>
</evidence>
<dbReference type="Gene3D" id="3.40.50.300">
    <property type="entry name" value="P-loop containing nucleotide triphosphate hydrolases"/>
    <property type="match status" value="1"/>
</dbReference>
<dbReference type="STRING" id="913325.N799_06630"/>
<accession>A0A0A0EX64</accession>
<organism evidence="6 7">
    <name type="scientific">Lysobacter arseniciresistens ZS79</name>
    <dbReference type="NCBI Taxonomy" id="913325"/>
    <lineage>
        <taxon>Bacteria</taxon>
        <taxon>Pseudomonadati</taxon>
        <taxon>Pseudomonadota</taxon>
        <taxon>Gammaproteobacteria</taxon>
        <taxon>Lysobacterales</taxon>
        <taxon>Lysobacteraceae</taxon>
        <taxon>Novilysobacter</taxon>
    </lineage>
</organism>
<dbReference type="PROSITE" id="PS00211">
    <property type="entry name" value="ABC_TRANSPORTER_1"/>
    <property type="match status" value="1"/>
</dbReference>
<dbReference type="PANTHER" id="PTHR46743:SF2">
    <property type="entry name" value="TEICHOIC ACIDS EXPORT ATP-BINDING PROTEIN TAGH"/>
    <property type="match status" value="1"/>
</dbReference>
<dbReference type="OrthoDB" id="9778870at2"/>
<evidence type="ECO:0000256" key="4">
    <source>
        <dbReference type="ARBA" id="ARBA00022840"/>
    </source>
</evidence>
<evidence type="ECO:0000259" key="5">
    <source>
        <dbReference type="PROSITE" id="PS50893"/>
    </source>
</evidence>
<dbReference type="GO" id="GO:0005524">
    <property type="term" value="F:ATP binding"/>
    <property type="evidence" value="ECO:0007669"/>
    <property type="project" value="UniProtKB-KW"/>
</dbReference>
<dbReference type="PROSITE" id="PS50893">
    <property type="entry name" value="ABC_TRANSPORTER_2"/>
    <property type="match status" value="1"/>
</dbReference>
<dbReference type="InterPro" id="IPR003593">
    <property type="entry name" value="AAA+_ATPase"/>
</dbReference>
<keyword evidence="4 6" id="KW-0067">ATP-binding</keyword>
<keyword evidence="7" id="KW-1185">Reference proteome</keyword>
<dbReference type="InterPro" id="IPR027417">
    <property type="entry name" value="P-loop_NTPase"/>
</dbReference>
<dbReference type="GO" id="GO:0016020">
    <property type="term" value="C:membrane"/>
    <property type="evidence" value="ECO:0007669"/>
    <property type="project" value="InterPro"/>
</dbReference>
<dbReference type="RefSeq" id="WP_036211536.1">
    <property type="nucleotide sequence ID" value="NZ_AVPT01000018.1"/>
</dbReference>
<dbReference type="EMBL" id="AVPT01000018">
    <property type="protein sequence ID" value="KGM55531.1"/>
    <property type="molecule type" value="Genomic_DNA"/>
</dbReference>
<evidence type="ECO:0000256" key="1">
    <source>
        <dbReference type="ARBA" id="ARBA00005417"/>
    </source>
</evidence>
<dbReference type="InterPro" id="IPR015860">
    <property type="entry name" value="ABC_transpr_TagH-like"/>
</dbReference>
<sequence>MKEQVDLLRVENLGKAYRDYESEWHRFASWAGVRFTPKNESWVLRGVSFAMGCGEAIGIVGQNGAGKSTLLKLITGVLRATEGSIELSGRVAAILELGMGFNPDMTGRQNVYHAAGLMGFSAQEIHSRIDEIEDFAEIGEYFEQSMRTYSSGMQMRVAFSVATAFRPDILIVDEALSVGDAYFQHKCFERIRQFQKDGTSLLIVSHDRGAVQALCSRAILLEQGVLVKDGEPQAVMDFYNAIIAEKESVTVRTNRRSDGRVQTISGTGEAVVERISLLDVSGTEVEFMGVGQKACLLVEVRALSSIPRLVLGYMLKDRLGQVVFGTNTHHTGQAQLDVAAGELLQFKIEFAMNLGPGSYSISTALVSADTHLQNNYEWRDLALVFNVHNSNLPVFIGSSWMAPEIEIARP</sequence>
<dbReference type="InterPro" id="IPR017871">
    <property type="entry name" value="ABC_transporter-like_CS"/>
</dbReference>
<reference evidence="6 7" key="1">
    <citation type="journal article" date="2015" name="Stand. Genomic Sci.">
        <title>Genomic information of the arsenic-resistant bacterium Lysobacter arseniciresistens type strain ZS79(T) and comparison of Lysobacter draft genomes.</title>
        <authorList>
            <person name="Liu L."/>
            <person name="Zhang S."/>
            <person name="Luo M."/>
            <person name="Wang G."/>
        </authorList>
    </citation>
    <scope>NUCLEOTIDE SEQUENCE [LARGE SCALE GENOMIC DNA]</scope>
    <source>
        <strain evidence="6 7">ZS79</strain>
    </source>
</reference>
<dbReference type="eggNOG" id="COG1134">
    <property type="taxonomic scope" value="Bacteria"/>
</dbReference>
<dbReference type="Pfam" id="PF00005">
    <property type="entry name" value="ABC_tran"/>
    <property type="match status" value="1"/>
</dbReference>